<dbReference type="InterPro" id="IPR033134">
    <property type="entry name" value="Asp/Glu_racemase_AS_2"/>
</dbReference>
<dbReference type="GO" id="GO:0071555">
    <property type="term" value="P:cell wall organization"/>
    <property type="evidence" value="ECO:0007669"/>
    <property type="project" value="UniProtKB-KW"/>
</dbReference>
<sequence length="269" mass="28595">MTDESRAEIPPSIGVFDSGLGGLSVLRALREQLPGVPLLYLADSAHAPYGDRSTEFLTERSLAIGGYLMQQGARLLVVACNTATTQAVAALRARWPELPIVGVEPGVKPAAAATRNGRIGVLATTATVRSERFKHLVNSYAAGHQVIAQACPGLVELIERGELDSPALRELVERYCEPLRQAEVDTVVLGCTHYPFIRPLFQQALGSEVLIVDTEGAIARQAARLWPASAPEAPAGTLRLSTTGSVDLLARFAAACLGWHDVTVGQAKP</sequence>
<comment type="caution">
    <text evidence="8">The sequence shown here is derived from an EMBL/GenBank/DDBJ whole genome shotgun (WGS) entry which is preliminary data.</text>
</comment>
<dbReference type="SUPFAM" id="SSF53681">
    <property type="entry name" value="Aspartate/glutamate racemase"/>
    <property type="match status" value="2"/>
</dbReference>
<dbReference type="InParanoid" id="A0A4R6QTI3"/>
<keyword evidence="5 7" id="KW-0413">Isomerase</keyword>
<dbReference type="EC" id="5.1.1.3" evidence="2 7"/>
<evidence type="ECO:0000256" key="6">
    <source>
        <dbReference type="ARBA" id="ARBA00023316"/>
    </source>
</evidence>
<dbReference type="Pfam" id="PF01177">
    <property type="entry name" value="Asp_Glu_race"/>
    <property type="match status" value="1"/>
</dbReference>
<dbReference type="AlphaFoldDB" id="A0A4R6QTI3"/>
<evidence type="ECO:0000256" key="3">
    <source>
        <dbReference type="ARBA" id="ARBA00022960"/>
    </source>
</evidence>
<keyword evidence="4 7" id="KW-0573">Peptidoglycan synthesis</keyword>
<comment type="catalytic activity">
    <reaction evidence="1 7">
        <text>L-glutamate = D-glutamate</text>
        <dbReference type="Rhea" id="RHEA:12813"/>
        <dbReference type="ChEBI" id="CHEBI:29985"/>
        <dbReference type="ChEBI" id="CHEBI:29986"/>
        <dbReference type="EC" id="5.1.1.3"/>
    </reaction>
</comment>
<dbReference type="HAMAP" id="MF_00258">
    <property type="entry name" value="Glu_racemase"/>
    <property type="match status" value="1"/>
</dbReference>
<feature type="binding site" evidence="7">
    <location>
        <begin position="49"/>
        <end position="50"/>
    </location>
    <ligand>
        <name>substrate</name>
    </ligand>
</feature>
<keyword evidence="9" id="KW-1185">Reference proteome</keyword>
<dbReference type="InterPro" id="IPR018187">
    <property type="entry name" value="Asp/Glu_racemase_AS_1"/>
</dbReference>
<comment type="function">
    <text evidence="7">Provides the (R)-glutamate required for cell wall biosynthesis.</text>
</comment>
<keyword evidence="3 7" id="KW-0133">Cell shape</keyword>
<dbReference type="InterPro" id="IPR004391">
    <property type="entry name" value="Glu_race"/>
</dbReference>
<dbReference type="Gene3D" id="3.40.50.1860">
    <property type="match status" value="2"/>
</dbReference>
<evidence type="ECO:0000256" key="2">
    <source>
        <dbReference type="ARBA" id="ARBA00013090"/>
    </source>
</evidence>
<feature type="binding site" evidence="7">
    <location>
        <begin position="17"/>
        <end position="18"/>
    </location>
    <ligand>
        <name>substrate</name>
    </ligand>
</feature>
<proteinExistence type="inferred from homology"/>
<feature type="active site" description="Proton donor/acceptor" evidence="7">
    <location>
        <position position="191"/>
    </location>
</feature>
<evidence type="ECO:0000256" key="1">
    <source>
        <dbReference type="ARBA" id="ARBA00001602"/>
    </source>
</evidence>
<name>A0A4R6QTI3_9BURK</name>
<dbReference type="UniPathway" id="UPA00219"/>
<organism evidence="8 9">
    <name type="scientific">Roseateles toxinivorans</name>
    <dbReference type="NCBI Taxonomy" id="270368"/>
    <lineage>
        <taxon>Bacteria</taxon>
        <taxon>Pseudomonadati</taxon>
        <taxon>Pseudomonadota</taxon>
        <taxon>Betaproteobacteria</taxon>
        <taxon>Burkholderiales</taxon>
        <taxon>Sphaerotilaceae</taxon>
        <taxon>Roseateles</taxon>
    </lineage>
</organism>
<feature type="binding site" evidence="7">
    <location>
        <begin position="192"/>
        <end position="193"/>
    </location>
    <ligand>
        <name>substrate</name>
    </ligand>
</feature>
<dbReference type="EMBL" id="SNXS01000001">
    <property type="protein sequence ID" value="TDP74169.1"/>
    <property type="molecule type" value="Genomic_DNA"/>
</dbReference>
<keyword evidence="6 7" id="KW-0961">Cell wall biogenesis/degradation</keyword>
<gene>
    <name evidence="7" type="primary">murI</name>
    <name evidence="8" type="ORF">DES47_101222</name>
</gene>
<dbReference type="GO" id="GO:0008360">
    <property type="term" value="P:regulation of cell shape"/>
    <property type="evidence" value="ECO:0007669"/>
    <property type="project" value="UniProtKB-KW"/>
</dbReference>
<evidence type="ECO:0000313" key="9">
    <source>
        <dbReference type="Proteomes" id="UP000295361"/>
    </source>
</evidence>
<dbReference type="NCBIfam" id="TIGR00067">
    <property type="entry name" value="glut_race"/>
    <property type="match status" value="1"/>
</dbReference>
<dbReference type="InterPro" id="IPR015942">
    <property type="entry name" value="Asp/Glu/hydantoin_racemase"/>
</dbReference>
<feature type="binding site" evidence="7">
    <location>
        <begin position="81"/>
        <end position="82"/>
    </location>
    <ligand>
        <name>substrate</name>
    </ligand>
</feature>
<dbReference type="PROSITE" id="PS00924">
    <property type="entry name" value="ASP_GLU_RACEMASE_2"/>
    <property type="match status" value="1"/>
</dbReference>
<dbReference type="GO" id="GO:0008881">
    <property type="term" value="F:glutamate racemase activity"/>
    <property type="evidence" value="ECO:0007669"/>
    <property type="project" value="UniProtKB-UniRule"/>
</dbReference>
<dbReference type="Proteomes" id="UP000295361">
    <property type="component" value="Unassembled WGS sequence"/>
</dbReference>
<comment type="pathway">
    <text evidence="7">Cell wall biogenesis; peptidoglycan biosynthesis.</text>
</comment>
<dbReference type="PANTHER" id="PTHR21198:SF2">
    <property type="entry name" value="GLUTAMATE RACEMASE"/>
    <property type="match status" value="1"/>
</dbReference>
<evidence type="ECO:0000256" key="4">
    <source>
        <dbReference type="ARBA" id="ARBA00022984"/>
    </source>
</evidence>
<dbReference type="PROSITE" id="PS00923">
    <property type="entry name" value="ASP_GLU_RACEMASE_1"/>
    <property type="match status" value="1"/>
</dbReference>
<evidence type="ECO:0000256" key="5">
    <source>
        <dbReference type="ARBA" id="ARBA00023235"/>
    </source>
</evidence>
<evidence type="ECO:0000313" key="8">
    <source>
        <dbReference type="EMBL" id="TDP74169.1"/>
    </source>
</evidence>
<protein>
    <recommendedName>
        <fullName evidence="2 7">Glutamate racemase</fullName>
        <ecNumber evidence="2 7">5.1.1.3</ecNumber>
    </recommendedName>
</protein>
<feature type="active site" description="Proton donor/acceptor" evidence="7">
    <location>
        <position position="80"/>
    </location>
</feature>
<dbReference type="InterPro" id="IPR001920">
    <property type="entry name" value="Asp/Glu_race"/>
</dbReference>
<dbReference type="RefSeq" id="WP_133698822.1">
    <property type="nucleotide sequence ID" value="NZ_SNXS01000001.1"/>
</dbReference>
<evidence type="ECO:0000256" key="7">
    <source>
        <dbReference type="HAMAP-Rule" id="MF_00258"/>
    </source>
</evidence>
<dbReference type="PANTHER" id="PTHR21198">
    <property type="entry name" value="GLUTAMATE RACEMASE"/>
    <property type="match status" value="1"/>
</dbReference>
<dbReference type="FunFam" id="3.40.50.1860:FF:000001">
    <property type="entry name" value="Glutamate racemase"/>
    <property type="match status" value="1"/>
</dbReference>
<reference evidence="8 9" key="1">
    <citation type="submission" date="2019-03" db="EMBL/GenBank/DDBJ databases">
        <title>Genomic Encyclopedia of Type Strains, Phase IV (KMG-IV): sequencing the most valuable type-strain genomes for metagenomic binning, comparative biology and taxonomic classification.</title>
        <authorList>
            <person name="Goeker M."/>
        </authorList>
    </citation>
    <scope>NUCLEOTIDE SEQUENCE [LARGE SCALE GENOMIC DNA]</scope>
    <source>
        <strain evidence="8 9">DSM 16998</strain>
    </source>
</reference>
<dbReference type="FunCoup" id="A0A4R6QTI3">
    <property type="interactions" value="252"/>
</dbReference>
<dbReference type="OrthoDB" id="9801055at2"/>
<comment type="similarity">
    <text evidence="7">Belongs to the aspartate/glutamate racemases family.</text>
</comment>
<dbReference type="GO" id="GO:0009252">
    <property type="term" value="P:peptidoglycan biosynthetic process"/>
    <property type="evidence" value="ECO:0007669"/>
    <property type="project" value="UniProtKB-UniRule"/>
</dbReference>
<accession>A0A4R6QTI3</accession>